<evidence type="ECO:0000313" key="3">
    <source>
        <dbReference type="Proteomes" id="UP000198282"/>
    </source>
</evidence>
<evidence type="ECO:0000256" key="1">
    <source>
        <dbReference type="SAM" id="MobiDB-lite"/>
    </source>
</evidence>
<dbReference type="AlphaFoldDB" id="A0A239ETX5"/>
<name>A0A239ETX5_9ACTN</name>
<dbReference type="EMBL" id="FZOD01000010">
    <property type="protein sequence ID" value="SNS47332.1"/>
    <property type="molecule type" value="Genomic_DNA"/>
</dbReference>
<reference evidence="2 3" key="1">
    <citation type="submission" date="2017-06" db="EMBL/GenBank/DDBJ databases">
        <authorList>
            <person name="Kim H.J."/>
            <person name="Triplett B.A."/>
        </authorList>
    </citation>
    <scope>NUCLEOTIDE SEQUENCE [LARGE SCALE GENOMIC DNA]</scope>
    <source>
        <strain evidence="2 3">CGMCC 4.2132</strain>
    </source>
</reference>
<gene>
    <name evidence="2" type="ORF">SAMN05216276_101034</name>
</gene>
<keyword evidence="3" id="KW-1185">Reference proteome</keyword>
<dbReference type="Proteomes" id="UP000198282">
    <property type="component" value="Unassembled WGS sequence"/>
</dbReference>
<organism evidence="2 3">
    <name type="scientific">Streptosporangium subroseum</name>
    <dbReference type="NCBI Taxonomy" id="106412"/>
    <lineage>
        <taxon>Bacteria</taxon>
        <taxon>Bacillati</taxon>
        <taxon>Actinomycetota</taxon>
        <taxon>Actinomycetes</taxon>
        <taxon>Streptosporangiales</taxon>
        <taxon>Streptosporangiaceae</taxon>
        <taxon>Streptosporangium</taxon>
    </lineage>
</organism>
<proteinExistence type="predicted"/>
<evidence type="ECO:0000313" key="2">
    <source>
        <dbReference type="EMBL" id="SNS47332.1"/>
    </source>
</evidence>
<protein>
    <submittedName>
        <fullName evidence="2">Uncharacterized protein</fullName>
    </submittedName>
</protein>
<sequence length="136" mass="14625">MASGMAIAGKAFGPGGLSLLDLRSMTAISTVPITQLSPAGHSTTRSPIWLPANGKSPQSPAVPDDDSSLLIYSTPPLSRHIPDQPGRSRIDNGCALVMSAPVAERRLVRQDTPHQAREHHVSLKYNMSDSVTYRHF</sequence>
<feature type="region of interest" description="Disordered" evidence="1">
    <location>
        <begin position="32"/>
        <end position="69"/>
    </location>
</feature>
<feature type="compositionally biased region" description="Polar residues" evidence="1">
    <location>
        <begin position="32"/>
        <end position="46"/>
    </location>
</feature>
<accession>A0A239ETX5</accession>